<evidence type="ECO:0000313" key="7">
    <source>
        <dbReference type="Proteomes" id="UP000515204"/>
    </source>
</evidence>
<evidence type="ECO:0000256" key="1">
    <source>
        <dbReference type="ARBA" id="ARBA00022723"/>
    </source>
</evidence>
<evidence type="ECO:0000256" key="3">
    <source>
        <dbReference type="ARBA" id="ARBA00022833"/>
    </source>
</evidence>
<keyword evidence="7" id="KW-1185">Reference proteome</keyword>
<evidence type="ECO:0000256" key="5">
    <source>
        <dbReference type="PROSITE-ProRule" id="PRU00309"/>
    </source>
</evidence>
<evidence type="ECO:0000259" key="6">
    <source>
        <dbReference type="PROSITE" id="PS50950"/>
    </source>
</evidence>
<dbReference type="SUPFAM" id="SSF57716">
    <property type="entry name" value="Glucocorticoid receptor-like (DNA-binding domain)"/>
    <property type="match status" value="1"/>
</dbReference>
<accession>A0A6P3WZ83</accession>
<keyword evidence="4 5" id="KW-0238">DNA-binding</keyword>
<dbReference type="AlphaFoldDB" id="A0A6P3WZ83"/>
<dbReference type="KEGG" id="dqu:106742729"/>
<evidence type="ECO:0000256" key="2">
    <source>
        <dbReference type="ARBA" id="ARBA00022771"/>
    </source>
</evidence>
<dbReference type="GO" id="GO:0008270">
    <property type="term" value="F:zinc ion binding"/>
    <property type="evidence" value="ECO:0007669"/>
    <property type="project" value="UniProtKB-KW"/>
</dbReference>
<dbReference type="InterPro" id="IPR006612">
    <property type="entry name" value="THAP_Znf"/>
</dbReference>
<name>A0A6P3WZ83_DINQU</name>
<organism evidence="7 8">
    <name type="scientific">Dinoponera quadriceps</name>
    <name type="common">South American ant</name>
    <dbReference type="NCBI Taxonomy" id="609295"/>
    <lineage>
        <taxon>Eukaryota</taxon>
        <taxon>Metazoa</taxon>
        <taxon>Ecdysozoa</taxon>
        <taxon>Arthropoda</taxon>
        <taxon>Hexapoda</taxon>
        <taxon>Insecta</taxon>
        <taxon>Pterygota</taxon>
        <taxon>Neoptera</taxon>
        <taxon>Endopterygota</taxon>
        <taxon>Hymenoptera</taxon>
        <taxon>Apocrita</taxon>
        <taxon>Aculeata</taxon>
        <taxon>Formicoidea</taxon>
        <taxon>Formicidae</taxon>
        <taxon>Ponerinae</taxon>
        <taxon>Ponerini</taxon>
        <taxon>Dinoponera</taxon>
    </lineage>
</organism>
<keyword evidence="2 5" id="KW-0863">Zinc-finger</keyword>
<keyword evidence="3" id="KW-0862">Zinc</keyword>
<keyword evidence="1" id="KW-0479">Metal-binding</keyword>
<dbReference type="RefSeq" id="XP_014471421.1">
    <property type="nucleotide sequence ID" value="XM_014615935.1"/>
</dbReference>
<sequence>MTIHQSKRSISIQQAIQHENKHHVALALMLISVLVRYSSIQFFCISRTVKTSKSRVVIVWLQIENRNPAKIALWTAIIGRHDSNSSKNWFICEVHFSANMWEKSGIDGKRKLKQHAIPTIFNNVFTSYVDKKRNVKNHKSVSKTVLDNECHQVSDDKISPDLSMKISDSSEESSKECFTEVEKQTSATEDVLKLIAVCNTCNIRYMYTKSDYDEMQNLNEE</sequence>
<protein>
    <submittedName>
        <fullName evidence="8">Uncharacterized protein LOC106742729 isoform X1</fullName>
    </submittedName>
</protein>
<dbReference type="PROSITE" id="PS50950">
    <property type="entry name" value="ZF_THAP"/>
    <property type="match status" value="1"/>
</dbReference>
<dbReference type="GO" id="GO:0003677">
    <property type="term" value="F:DNA binding"/>
    <property type="evidence" value="ECO:0007669"/>
    <property type="project" value="UniProtKB-UniRule"/>
</dbReference>
<dbReference type="GeneID" id="106742729"/>
<reference evidence="8" key="1">
    <citation type="submission" date="2025-08" db="UniProtKB">
        <authorList>
            <consortium name="RefSeq"/>
        </authorList>
    </citation>
    <scope>IDENTIFICATION</scope>
</reference>
<proteinExistence type="predicted"/>
<feature type="domain" description="THAP-type" evidence="6">
    <location>
        <begin position="40"/>
        <end position="121"/>
    </location>
</feature>
<gene>
    <name evidence="8" type="primary">LOC106742729</name>
</gene>
<dbReference type="OrthoDB" id="7312725at2759"/>
<dbReference type="Proteomes" id="UP000515204">
    <property type="component" value="Unplaced"/>
</dbReference>
<evidence type="ECO:0000256" key="4">
    <source>
        <dbReference type="ARBA" id="ARBA00023125"/>
    </source>
</evidence>
<evidence type="ECO:0000313" key="8">
    <source>
        <dbReference type="RefSeq" id="XP_014471421.1"/>
    </source>
</evidence>
<dbReference type="Pfam" id="PF05485">
    <property type="entry name" value="THAP"/>
    <property type="match status" value="1"/>
</dbReference>